<accession>A0A0M8MJE5</accession>
<evidence type="ECO:0000256" key="1">
    <source>
        <dbReference type="SAM" id="SignalP"/>
    </source>
</evidence>
<feature type="chain" id="PRO_5005818525" description="Outer membrane protein beta-barrel domain-containing protein" evidence="1">
    <location>
        <begin position="19"/>
        <end position="241"/>
    </location>
</feature>
<dbReference type="Proteomes" id="UP000037755">
    <property type="component" value="Unassembled WGS sequence"/>
</dbReference>
<evidence type="ECO:0000259" key="2">
    <source>
        <dbReference type="Pfam" id="PF13568"/>
    </source>
</evidence>
<evidence type="ECO:0000313" key="4">
    <source>
        <dbReference type="Proteomes" id="UP000037755"/>
    </source>
</evidence>
<feature type="domain" description="Outer membrane protein beta-barrel" evidence="2">
    <location>
        <begin position="48"/>
        <end position="217"/>
    </location>
</feature>
<comment type="caution">
    <text evidence="3">The sequence shown here is derived from an EMBL/GenBank/DDBJ whole genome shotgun (WGS) entry which is preliminary data.</text>
</comment>
<protein>
    <recommendedName>
        <fullName evidence="2">Outer membrane protein beta-barrel domain-containing protein</fullName>
    </recommendedName>
</protein>
<dbReference type="AlphaFoldDB" id="A0A0M8MJE5"/>
<sequence>MQRIYTLAFLLLTSVAFAQVLEPVKRDTVAIEKDSVAPFADPYYREDQFYATINYNLMAGLPDGYSQYSFSTGLGVGFLRDMPLNKRRNHSIALGFGYSYNNIKHNLAVTHDGTKSNYSIVPKGDYELNKLVLHYLEVPLELRWRNSDSISHQFWRVYAGFKLSYLVYDKAQYEPEGGDQVKVRHDDNMNKVQYGAYISAGYNTWNFYAYYGFTPLYDNAYIGDEKIKIYPIKLGLIFYIL</sequence>
<dbReference type="Pfam" id="PF13568">
    <property type="entry name" value="OMP_b-brl_2"/>
    <property type="match status" value="1"/>
</dbReference>
<dbReference type="RefSeq" id="WP_054409090.1">
    <property type="nucleotide sequence ID" value="NZ_FOYA01000005.1"/>
</dbReference>
<dbReference type="OrthoDB" id="959017at2"/>
<dbReference type="PATRIC" id="fig|1202724.3.peg.3387"/>
<dbReference type="STRING" id="1202724.AM493_16310"/>
<feature type="signal peptide" evidence="1">
    <location>
        <begin position="1"/>
        <end position="18"/>
    </location>
</feature>
<dbReference type="InterPro" id="IPR025665">
    <property type="entry name" value="Beta-barrel_OMP_2"/>
</dbReference>
<dbReference type="EMBL" id="LIYD01000005">
    <property type="protein sequence ID" value="KOS07431.1"/>
    <property type="molecule type" value="Genomic_DNA"/>
</dbReference>
<keyword evidence="4" id="KW-1185">Reference proteome</keyword>
<evidence type="ECO:0000313" key="3">
    <source>
        <dbReference type="EMBL" id="KOS07431.1"/>
    </source>
</evidence>
<organism evidence="3 4">
    <name type="scientific">Flavobacterium akiainvivens</name>
    <dbReference type="NCBI Taxonomy" id="1202724"/>
    <lineage>
        <taxon>Bacteria</taxon>
        <taxon>Pseudomonadati</taxon>
        <taxon>Bacteroidota</taxon>
        <taxon>Flavobacteriia</taxon>
        <taxon>Flavobacteriales</taxon>
        <taxon>Flavobacteriaceae</taxon>
        <taxon>Flavobacterium</taxon>
    </lineage>
</organism>
<reference evidence="3 4" key="1">
    <citation type="submission" date="2015-08" db="EMBL/GenBank/DDBJ databases">
        <title>Whole genome sequence of Flavobacterium akiainvivens IK-1T, from decaying Wikstroemia oahuensis, an endemic Hawaiian shrub.</title>
        <authorList>
            <person name="Wan X."/>
            <person name="Hou S."/>
            <person name="Saito J."/>
            <person name="Donachie S."/>
        </authorList>
    </citation>
    <scope>NUCLEOTIDE SEQUENCE [LARGE SCALE GENOMIC DNA]</scope>
    <source>
        <strain evidence="3 4">IK-1</strain>
    </source>
</reference>
<keyword evidence="1" id="KW-0732">Signal</keyword>
<gene>
    <name evidence="3" type="ORF">AM493_16310</name>
</gene>
<name>A0A0M8MJE5_9FLAO</name>
<proteinExistence type="predicted"/>